<proteinExistence type="predicted"/>
<feature type="region of interest" description="Disordered" evidence="1">
    <location>
        <begin position="1"/>
        <end position="23"/>
    </location>
</feature>
<evidence type="ECO:0000313" key="3">
    <source>
        <dbReference type="Proteomes" id="UP000034799"/>
    </source>
</evidence>
<accession>A0A0G0MYF7</accession>
<reference evidence="2 3" key="1">
    <citation type="journal article" date="2015" name="Nature">
        <title>rRNA introns, odd ribosomes, and small enigmatic genomes across a large radiation of phyla.</title>
        <authorList>
            <person name="Brown C.T."/>
            <person name="Hug L.A."/>
            <person name="Thomas B.C."/>
            <person name="Sharon I."/>
            <person name="Castelle C.J."/>
            <person name="Singh A."/>
            <person name="Wilkins M.J."/>
            <person name="Williams K.H."/>
            <person name="Banfield J.F."/>
        </authorList>
    </citation>
    <scope>NUCLEOTIDE SEQUENCE [LARGE SCALE GENOMIC DNA]</scope>
</reference>
<organism evidence="2 3">
    <name type="scientific">candidate division WS6 bacterium GW2011_GWF2_39_15</name>
    <dbReference type="NCBI Taxonomy" id="1619100"/>
    <lineage>
        <taxon>Bacteria</taxon>
        <taxon>Candidatus Dojkabacteria</taxon>
    </lineage>
</organism>
<dbReference type="Proteomes" id="UP000034799">
    <property type="component" value="Unassembled WGS sequence"/>
</dbReference>
<evidence type="ECO:0000313" key="2">
    <source>
        <dbReference type="EMBL" id="KKR05581.1"/>
    </source>
</evidence>
<dbReference type="STRING" id="1619100.UT34_C0002G0088"/>
<dbReference type="EMBL" id="LBWK01000002">
    <property type="protein sequence ID" value="KKR05581.1"/>
    <property type="molecule type" value="Genomic_DNA"/>
</dbReference>
<name>A0A0G0MYF7_9BACT</name>
<evidence type="ECO:0000256" key="1">
    <source>
        <dbReference type="SAM" id="MobiDB-lite"/>
    </source>
</evidence>
<sequence length="102" mass="11495">MILQMDQTNQVQSSSDGVVQQSPVVNNPVAQDYLVTQKVDPSTLSKSQVQNDLDMFKQAEEKMVSKTPQYIRATRDVRAKSLPTKPVTEMDVLKLKNPFRGE</sequence>
<comment type="caution">
    <text evidence="2">The sequence shown here is derived from an EMBL/GenBank/DDBJ whole genome shotgun (WGS) entry which is preliminary data.</text>
</comment>
<gene>
    <name evidence="2" type="ORF">UT34_C0002G0088</name>
</gene>
<dbReference type="AlphaFoldDB" id="A0A0G0MYF7"/>
<feature type="compositionally biased region" description="Low complexity" evidence="1">
    <location>
        <begin position="10"/>
        <end position="23"/>
    </location>
</feature>
<protein>
    <submittedName>
        <fullName evidence="2">Uncharacterized protein</fullName>
    </submittedName>
</protein>